<evidence type="ECO:0000256" key="2">
    <source>
        <dbReference type="ARBA" id="ARBA00022737"/>
    </source>
</evidence>
<dbReference type="PROSITE" id="PS50222">
    <property type="entry name" value="EF_HAND_2"/>
    <property type="match status" value="4"/>
</dbReference>
<feature type="domain" description="EF-hand" evidence="4">
    <location>
        <begin position="116"/>
        <end position="151"/>
    </location>
</feature>
<reference evidence="5" key="1">
    <citation type="submission" date="2022-01" db="EMBL/GenBank/DDBJ databases">
        <authorList>
            <person name="Braso-Vives M."/>
        </authorList>
    </citation>
    <scope>NUCLEOTIDE SEQUENCE</scope>
</reference>
<dbReference type="InterPro" id="IPR050230">
    <property type="entry name" value="CALM/Myosin/TropC-like"/>
</dbReference>
<proteinExistence type="inferred from homology"/>
<feature type="domain" description="EF-hand" evidence="4">
    <location>
        <begin position="152"/>
        <end position="185"/>
    </location>
</feature>
<dbReference type="PROSITE" id="PS00018">
    <property type="entry name" value="EF_HAND_1"/>
    <property type="match status" value="2"/>
</dbReference>
<dbReference type="GO" id="GO:0016460">
    <property type="term" value="C:myosin II complex"/>
    <property type="evidence" value="ECO:0007669"/>
    <property type="project" value="TreeGrafter"/>
</dbReference>
<gene>
    <name evidence="5" type="primary">CALM1</name>
    <name evidence="5" type="ORF">BLAG_LOCUS10599</name>
</gene>
<dbReference type="FunFam" id="1.10.238.10:FF:000527">
    <property type="entry name" value="Calmodulin-3"/>
    <property type="match status" value="1"/>
</dbReference>
<accession>A0A8K0EIE8</accession>
<dbReference type="Proteomes" id="UP000838412">
    <property type="component" value="Chromosome 17"/>
</dbReference>
<name>A0A8K0EIE8_BRALA</name>
<evidence type="ECO:0000256" key="1">
    <source>
        <dbReference type="ARBA" id="ARBA00009763"/>
    </source>
</evidence>
<dbReference type="PANTHER" id="PTHR23048">
    <property type="entry name" value="MYOSIN LIGHT CHAIN 1, 3"/>
    <property type="match status" value="1"/>
</dbReference>
<keyword evidence="3" id="KW-0106">Calcium</keyword>
<dbReference type="CDD" id="cd00051">
    <property type="entry name" value="EFh"/>
    <property type="match status" value="2"/>
</dbReference>
<dbReference type="SMART" id="SM00054">
    <property type="entry name" value="EFh"/>
    <property type="match status" value="4"/>
</dbReference>
<dbReference type="Pfam" id="PF13499">
    <property type="entry name" value="EF-hand_7"/>
    <property type="match status" value="2"/>
</dbReference>
<dbReference type="InterPro" id="IPR018247">
    <property type="entry name" value="EF_Hand_1_Ca_BS"/>
</dbReference>
<evidence type="ECO:0000313" key="5">
    <source>
        <dbReference type="EMBL" id="CAH1249535.1"/>
    </source>
</evidence>
<organism evidence="5 6">
    <name type="scientific">Branchiostoma lanceolatum</name>
    <name type="common">Common lancelet</name>
    <name type="synonym">Amphioxus lanceolatum</name>
    <dbReference type="NCBI Taxonomy" id="7740"/>
    <lineage>
        <taxon>Eukaryota</taxon>
        <taxon>Metazoa</taxon>
        <taxon>Chordata</taxon>
        <taxon>Cephalochordata</taxon>
        <taxon>Leptocardii</taxon>
        <taxon>Amphioxiformes</taxon>
        <taxon>Branchiostomatidae</taxon>
        <taxon>Branchiostoma</taxon>
    </lineage>
</organism>
<protein>
    <submittedName>
        <fullName evidence="5">CALM1 protein</fullName>
    </submittedName>
</protein>
<feature type="domain" description="EF-hand" evidence="4">
    <location>
        <begin position="79"/>
        <end position="114"/>
    </location>
</feature>
<dbReference type="Gene3D" id="1.10.238.10">
    <property type="entry name" value="EF-hand"/>
    <property type="match status" value="2"/>
</dbReference>
<dbReference type="EMBL" id="OV696702">
    <property type="protein sequence ID" value="CAH1249535.1"/>
    <property type="molecule type" value="Genomic_DNA"/>
</dbReference>
<keyword evidence="2" id="KW-0677">Repeat</keyword>
<keyword evidence="6" id="KW-1185">Reference proteome</keyword>
<comment type="similarity">
    <text evidence="1">Belongs to the calmodulin family.</text>
</comment>
<dbReference type="AlphaFoldDB" id="A0A8K0EIE8"/>
<dbReference type="SUPFAM" id="SSF47473">
    <property type="entry name" value="EF-hand"/>
    <property type="match status" value="1"/>
</dbReference>
<evidence type="ECO:0000313" key="6">
    <source>
        <dbReference type="Proteomes" id="UP000838412"/>
    </source>
</evidence>
<dbReference type="PANTHER" id="PTHR23048:SF0">
    <property type="entry name" value="CALMODULIN LIKE 3"/>
    <property type="match status" value="1"/>
</dbReference>
<evidence type="ECO:0000259" key="4">
    <source>
        <dbReference type="PROSITE" id="PS50222"/>
    </source>
</evidence>
<evidence type="ECO:0000256" key="3">
    <source>
        <dbReference type="ARBA" id="ARBA00022837"/>
    </source>
</evidence>
<dbReference type="InterPro" id="IPR002048">
    <property type="entry name" value="EF_hand_dom"/>
</dbReference>
<sequence length="185" mass="20800">MWDILEARIPTSPVPAPNSRREATPLMTSCRRYRNMSLQVTEEQIAEFKEAFALFDQDGDGTITTQELGVVMRSLGRNPTEAQLQEMMSTADAARSGTIDFADFLKLMANKMLETNVQDEILQAFKVFDKDGDGYVSAAELRHVMTNLGEKISPEELDEMFQVANVDANGQINYNEFVRAMMTES</sequence>
<dbReference type="InterPro" id="IPR011992">
    <property type="entry name" value="EF-hand-dom_pair"/>
</dbReference>
<dbReference type="GO" id="GO:0005509">
    <property type="term" value="F:calcium ion binding"/>
    <property type="evidence" value="ECO:0007669"/>
    <property type="project" value="InterPro"/>
</dbReference>
<dbReference type="OrthoDB" id="26525at2759"/>
<feature type="domain" description="EF-hand" evidence="4">
    <location>
        <begin position="43"/>
        <end position="78"/>
    </location>
</feature>